<reference evidence="1 2" key="1">
    <citation type="journal article" date="2019" name="Int. J. Syst. Evol. Microbiol.">
        <title>The Global Catalogue of Microorganisms (GCM) 10K type strain sequencing project: providing services to taxonomists for standard genome sequencing and annotation.</title>
        <authorList>
            <consortium name="The Broad Institute Genomics Platform"/>
            <consortium name="The Broad Institute Genome Sequencing Center for Infectious Disease"/>
            <person name="Wu L."/>
            <person name="Ma J."/>
        </authorList>
    </citation>
    <scope>NUCLEOTIDE SEQUENCE [LARGE SCALE GENOMIC DNA]</scope>
    <source>
        <strain evidence="1 2">JCM 3146</strain>
    </source>
</reference>
<keyword evidence="2" id="KW-1185">Reference proteome</keyword>
<evidence type="ECO:0000313" key="2">
    <source>
        <dbReference type="Proteomes" id="UP001501822"/>
    </source>
</evidence>
<protein>
    <submittedName>
        <fullName evidence="1">Uncharacterized protein</fullName>
    </submittedName>
</protein>
<comment type="caution">
    <text evidence="1">The sequence shown here is derived from an EMBL/GenBank/DDBJ whole genome shotgun (WGS) entry which is preliminary data.</text>
</comment>
<name>A0ABN0XGK5_9ACTN</name>
<evidence type="ECO:0000313" key="1">
    <source>
        <dbReference type="EMBL" id="GAA0363646.1"/>
    </source>
</evidence>
<gene>
    <name evidence="1" type="ORF">GCM10010151_62050</name>
</gene>
<dbReference type="Proteomes" id="UP001501822">
    <property type="component" value="Unassembled WGS sequence"/>
</dbReference>
<dbReference type="RefSeq" id="WP_289849737.1">
    <property type="nucleotide sequence ID" value="NZ_BAAABM010000062.1"/>
</dbReference>
<dbReference type="EMBL" id="BAAABM010000062">
    <property type="protein sequence ID" value="GAA0363646.1"/>
    <property type="molecule type" value="Genomic_DNA"/>
</dbReference>
<organism evidence="1 2">
    <name type="scientific">Actinoallomurus spadix</name>
    <dbReference type="NCBI Taxonomy" id="79912"/>
    <lineage>
        <taxon>Bacteria</taxon>
        <taxon>Bacillati</taxon>
        <taxon>Actinomycetota</taxon>
        <taxon>Actinomycetes</taxon>
        <taxon>Streptosporangiales</taxon>
        <taxon>Thermomonosporaceae</taxon>
        <taxon>Actinoallomurus</taxon>
    </lineage>
</organism>
<proteinExistence type="predicted"/>
<accession>A0ABN0XGK5</accession>
<sequence length="42" mass="4895">MVIPLRIRVTAERRQRWEEAAGRSGQHLIDWMFLVLDQAAAC</sequence>